<evidence type="ECO:0000313" key="2">
    <source>
        <dbReference type="Proteomes" id="UP000439986"/>
    </source>
</evidence>
<reference evidence="1 2" key="1">
    <citation type="submission" date="2019-11" db="EMBL/GenBank/DDBJ databases">
        <title>Novel species isolated from a subtropical stream in China.</title>
        <authorList>
            <person name="Lu H."/>
        </authorList>
    </citation>
    <scope>NUCLEOTIDE SEQUENCE [LARGE SCALE GENOMIC DNA]</scope>
    <source>
        <strain evidence="1 2">FT26W</strain>
    </source>
</reference>
<keyword evidence="2" id="KW-1185">Reference proteome</keyword>
<dbReference type="AlphaFoldDB" id="A0A844DDN3"/>
<protein>
    <submittedName>
        <fullName evidence="1">Uncharacterized protein</fullName>
    </submittedName>
</protein>
<dbReference type="RefSeq" id="WP_154359115.1">
    <property type="nucleotide sequence ID" value="NZ_WKJL01000012.1"/>
</dbReference>
<name>A0A844DDN3_9BURK</name>
<dbReference type="EMBL" id="WKJL01000012">
    <property type="protein sequence ID" value="MRW85849.1"/>
    <property type="molecule type" value="Genomic_DNA"/>
</dbReference>
<dbReference type="Proteomes" id="UP000439986">
    <property type="component" value="Unassembled WGS sequence"/>
</dbReference>
<gene>
    <name evidence="1" type="ORF">GJ698_17385</name>
</gene>
<proteinExistence type="predicted"/>
<accession>A0A844DDN3</accession>
<comment type="caution">
    <text evidence="1">The sequence shown here is derived from an EMBL/GenBank/DDBJ whole genome shotgun (WGS) entry which is preliminary data.</text>
</comment>
<sequence length="67" mass="7646">MAADDRRTRPSEALAVDNAIWLMGKEGTASAIHYLGVKGISHDVAVRALNNPLLRRRHRERRKSRRQ</sequence>
<evidence type="ECO:0000313" key="1">
    <source>
        <dbReference type="EMBL" id="MRW85849.1"/>
    </source>
</evidence>
<organism evidence="1 2">
    <name type="scientific">Duganella aquatilis</name>
    <dbReference type="NCBI Taxonomy" id="2666082"/>
    <lineage>
        <taxon>Bacteria</taxon>
        <taxon>Pseudomonadati</taxon>
        <taxon>Pseudomonadota</taxon>
        <taxon>Betaproteobacteria</taxon>
        <taxon>Burkholderiales</taxon>
        <taxon>Oxalobacteraceae</taxon>
        <taxon>Telluria group</taxon>
        <taxon>Duganella</taxon>
    </lineage>
</organism>